<feature type="transmembrane region" description="Helical" evidence="6">
    <location>
        <begin position="242"/>
        <end position="267"/>
    </location>
</feature>
<feature type="transmembrane region" description="Helical" evidence="6">
    <location>
        <begin position="57"/>
        <end position="75"/>
    </location>
</feature>
<organism evidence="7 8">
    <name type="scientific">Lentzea albidocapillata subsp. violacea</name>
    <dbReference type="NCBI Taxonomy" id="128104"/>
    <lineage>
        <taxon>Bacteria</taxon>
        <taxon>Bacillati</taxon>
        <taxon>Actinomycetota</taxon>
        <taxon>Actinomycetes</taxon>
        <taxon>Pseudonocardiales</taxon>
        <taxon>Pseudonocardiaceae</taxon>
        <taxon>Lentzea</taxon>
    </lineage>
</organism>
<feature type="transmembrane region" description="Helical" evidence="6">
    <location>
        <begin position="184"/>
        <end position="209"/>
    </location>
</feature>
<evidence type="ECO:0000313" key="7">
    <source>
        <dbReference type="EMBL" id="SDN34105.1"/>
    </source>
</evidence>
<dbReference type="GO" id="GO:0005886">
    <property type="term" value="C:plasma membrane"/>
    <property type="evidence" value="ECO:0007669"/>
    <property type="project" value="UniProtKB-SubCell"/>
</dbReference>
<feature type="transmembrane region" description="Helical" evidence="6">
    <location>
        <begin position="87"/>
        <end position="109"/>
    </location>
</feature>
<feature type="transmembrane region" description="Helical" evidence="6">
    <location>
        <begin position="401"/>
        <end position="422"/>
    </location>
</feature>
<accession>A0A1H0AKZ9</accession>
<dbReference type="PANTHER" id="PTHR23513:SF17">
    <property type="entry name" value="MEMBRANE PROTEIN"/>
    <property type="match status" value="1"/>
</dbReference>
<feature type="transmembrane region" description="Helical" evidence="6">
    <location>
        <begin position="339"/>
        <end position="360"/>
    </location>
</feature>
<keyword evidence="3 6" id="KW-0812">Transmembrane</keyword>
<evidence type="ECO:0000256" key="4">
    <source>
        <dbReference type="ARBA" id="ARBA00022989"/>
    </source>
</evidence>
<keyword evidence="4 6" id="KW-1133">Transmembrane helix</keyword>
<feature type="transmembrane region" description="Helical" evidence="6">
    <location>
        <begin position="372"/>
        <end position="395"/>
    </location>
</feature>
<evidence type="ECO:0000256" key="3">
    <source>
        <dbReference type="ARBA" id="ARBA00022692"/>
    </source>
</evidence>
<reference evidence="8" key="1">
    <citation type="submission" date="2016-10" db="EMBL/GenBank/DDBJ databases">
        <authorList>
            <person name="Varghese N."/>
            <person name="Submissions S."/>
        </authorList>
    </citation>
    <scope>NUCLEOTIDE SEQUENCE [LARGE SCALE GENOMIC DNA]</scope>
    <source>
        <strain evidence="8">DSM 44796</strain>
    </source>
</reference>
<dbReference type="EMBL" id="FNET01000049">
    <property type="protein sequence ID" value="SDN34105.1"/>
    <property type="molecule type" value="Genomic_DNA"/>
</dbReference>
<dbReference type="InterPro" id="IPR036259">
    <property type="entry name" value="MFS_trans_sf"/>
</dbReference>
<dbReference type="Pfam" id="PF07690">
    <property type="entry name" value="MFS_1"/>
    <property type="match status" value="1"/>
</dbReference>
<protein>
    <submittedName>
        <fullName evidence="7">Major Facilitator Superfamily protein</fullName>
    </submittedName>
</protein>
<evidence type="ECO:0000256" key="5">
    <source>
        <dbReference type="ARBA" id="ARBA00023136"/>
    </source>
</evidence>
<dbReference type="Proteomes" id="UP000199682">
    <property type="component" value="Unassembled WGS sequence"/>
</dbReference>
<feature type="transmembrane region" description="Helical" evidence="6">
    <location>
        <begin position="313"/>
        <end position="333"/>
    </location>
</feature>
<dbReference type="InterPro" id="IPR011701">
    <property type="entry name" value="MFS"/>
</dbReference>
<keyword evidence="2" id="KW-1003">Cell membrane</keyword>
<proteinExistence type="predicted"/>
<evidence type="ECO:0000256" key="6">
    <source>
        <dbReference type="SAM" id="Phobius"/>
    </source>
</evidence>
<feature type="transmembrane region" description="Helical" evidence="6">
    <location>
        <begin position="279"/>
        <end position="301"/>
    </location>
</feature>
<comment type="subcellular location">
    <subcellularLocation>
        <location evidence="1">Cell membrane</location>
        <topology evidence="1">Multi-pass membrane protein</topology>
    </subcellularLocation>
</comment>
<evidence type="ECO:0000256" key="1">
    <source>
        <dbReference type="ARBA" id="ARBA00004651"/>
    </source>
</evidence>
<feature type="transmembrane region" description="Helical" evidence="6">
    <location>
        <begin position="115"/>
        <end position="141"/>
    </location>
</feature>
<dbReference type="Gene3D" id="1.20.1250.20">
    <property type="entry name" value="MFS general substrate transporter like domains"/>
    <property type="match status" value="1"/>
</dbReference>
<dbReference type="AlphaFoldDB" id="A0A1H0AKZ9"/>
<dbReference type="SUPFAM" id="SSF103473">
    <property type="entry name" value="MFS general substrate transporter"/>
    <property type="match status" value="1"/>
</dbReference>
<dbReference type="GO" id="GO:0022857">
    <property type="term" value="F:transmembrane transporter activity"/>
    <property type="evidence" value="ECO:0007669"/>
    <property type="project" value="InterPro"/>
</dbReference>
<evidence type="ECO:0000256" key="2">
    <source>
        <dbReference type="ARBA" id="ARBA00022475"/>
    </source>
</evidence>
<dbReference type="PANTHER" id="PTHR23513">
    <property type="entry name" value="INTEGRAL MEMBRANE EFFLUX PROTEIN-RELATED"/>
    <property type="match status" value="1"/>
</dbReference>
<evidence type="ECO:0000313" key="8">
    <source>
        <dbReference type="Proteomes" id="UP000199682"/>
    </source>
</evidence>
<name>A0A1H0AKZ9_9PSEU</name>
<feature type="transmembrane region" description="Helical" evidence="6">
    <location>
        <begin position="153"/>
        <end position="172"/>
    </location>
</feature>
<keyword evidence="5 6" id="KW-0472">Membrane</keyword>
<gene>
    <name evidence="7" type="ORF">SAMN04488074_1496</name>
</gene>
<sequence length="427" mass="43551">MTRPAGAHDLRILWRTPGFGRLLGVRAVSLTADGLFHTGLAGSIFFSPERATTAGQAALGFAALLLPYSVIGPFTGPLLDRWRRTRVLALGNLIRAVVVVAAAASLFVTGPTGPAFYLTALVAVSIGRLHSAASSAALPHVVTGDRLVPANSVWTVVGLASGAIGTGVGLGIRHLGEATDSAAALSVVIAAVVYVASALLAATFPAAALGPGNNARSAAPALIRTLRDLTDGARNVAAHRPVVAALVAIGAHRLLYGVSTIATLLLYRNYFTDSGMLRAGLAGAAQVVAAAALGTLLAAAVTPAITRRWSARGWIITLFALAAVVQVALGLPYRMAPLLVAAVLLGAVAQGSRICVESILQAQIPDRFRGRVFSFYDALFNATFVGAAGIAAFALPDTGKSYPVLAVIAVGYALAAAGYAVASRPSR</sequence>